<dbReference type="InParanoid" id="A0A482WXD2"/>
<keyword evidence="3 6" id="KW-0812">Transmembrane</keyword>
<dbReference type="InterPro" id="IPR013057">
    <property type="entry name" value="AA_transpt_TM"/>
</dbReference>
<keyword evidence="5 6" id="KW-0472">Membrane</keyword>
<dbReference type="EMBL" id="QKKF02023479">
    <property type="protein sequence ID" value="RZF37720.1"/>
    <property type="molecule type" value="Genomic_DNA"/>
</dbReference>
<evidence type="ECO:0000259" key="7">
    <source>
        <dbReference type="Pfam" id="PF01490"/>
    </source>
</evidence>
<feature type="transmembrane region" description="Helical" evidence="6">
    <location>
        <begin position="66"/>
        <end position="86"/>
    </location>
</feature>
<feature type="transmembrane region" description="Helical" evidence="6">
    <location>
        <begin position="508"/>
        <end position="529"/>
    </location>
</feature>
<dbReference type="OrthoDB" id="28208at2759"/>
<feature type="transmembrane region" description="Helical" evidence="6">
    <location>
        <begin position="162"/>
        <end position="180"/>
    </location>
</feature>
<proteinExistence type="predicted"/>
<protein>
    <recommendedName>
        <fullName evidence="7">Amino acid transporter transmembrane domain-containing protein</fullName>
    </recommendedName>
</protein>
<comment type="subcellular location">
    <subcellularLocation>
        <location evidence="1">Membrane</location>
    </subcellularLocation>
</comment>
<dbReference type="Proteomes" id="UP000291343">
    <property type="component" value="Unassembled WGS sequence"/>
</dbReference>
<feature type="transmembrane region" description="Helical" evidence="6">
    <location>
        <begin position="225"/>
        <end position="246"/>
    </location>
</feature>
<comment type="caution">
    <text evidence="8">The sequence shown here is derived from an EMBL/GenBank/DDBJ whole genome shotgun (WGS) entry which is preliminary data.</text>
</comment>
<reference evidence="8 9" key="1">
    <citation type="journal article" date="2017" name="Gigascience">
        <title>Genome sequence of the small brown planthopper, Laodelphax striatellus.</title>
        <authorList>
            <person name="Zhu J."/>
            <person name="Jiang F."/>
            <person name="Wang X."/>
            <person name="Yang P."/>
            <person name="Bao Y."/>
            <person name="Zhao W."/>
            <person name="Wang W."/>
            <person name="Lu H."/>
            <person name="Wang Q."/>
            <person name="Cui N."/>
            <person name="Li J."/>
            <person name="Chen X."/>
            <person name="Luo L."/>
            <person name="Yu J."/>
            <person name="Kang L."/>
            <person name="Cui F."/>
        </authorList>
    </citation>
    <scope>NUCLEOTIDE SEQUENCE [LARGE SCALE GENOMIC DNA]</scope>
    <source>
        <strain evidence="8">Lst14</strain>
    </source>
</reference>
<feature type="transmembrane region" description="Helical" evidence="6">
    <location>
        <begin position="258"/>
        <end position="282"/>
    </location>
</feature>
<keyword evidence="2" id="KW-0813">Transport</keyword>
<dbReference type="AlphaFoldDB" id="A0A482WXD2"/>
<keyword evidence="9" id="KW-1185">Reference proteome</keyword>
<feature type="domain" description="Amino acid transporter transmembrane" evidence="7">
    <location>
        <begin position="43"/>
        <end position="400"/>
    </location>
</feature>
<dbReference type="Pfam" id="PF01490">
    <property type="entry name" value="Aa_trans"/>
    <property type="match status" value="1"/>
</dbReference>
<feature type="transmembrane region" description="Helical" evidence="6">
    <location>
        <begin position="364"/>
        <end position="386"/>
    </location>
</feature>
<feature type="transmembrane region" description="Helical" evidence="6">
    <location>
        <begin position="35"/>
        <end position="54"/>
    </location>
</feature>
<organism evidence="8 9">
    <name type="scientific">Laodelphax striatellus</name>
    <name type="common">Small brown planthopper</name>
    <name type="synonym">Delphax striatella</name>
    <dbReference type="NCBI Taxonomy" id="195883"/>
    <lineage>
        <taxon>Eukaryota</taxon>
        <taxon>Metazoa</taxon>
        <taxon>Ecdysozoa</taxon>
        <taxon>Arthropoda</taxon>
        <taxon>Hexapoda</taxon>
        <taxon>Insecta</taxon>
        <taxon>Pterygota</taxon>
        <taxon>Neoptera</taxon>
        <taxon>Paraneoptera</taxon>
        <taxon>Hemiptera</taxon>
        <taxon>Auchenorrhyncha</taxon>
        <taxon>Fulgoroidea</taxon>
        <taxon>Delphacidae</taxon>
        <taxon>Criomorphinae</taxon>
        <taxon>Laodelphax</taxon>
    </lineage>
</organism>
<evidence type="ECO:0000256" key="4">
    <source>
        <dbReference type="ARBA" id="ARBA00022989"/>
    </source>
</evidence>
<sequence length="556" mass="62123">MMDEERVPLLWKAPTEKQYNEKSENPNGRPSIQGLSLLTATLCIVDLFGVFPVVTMPRIIINCGWFGFPLVIGVLILQVYTSLLLGRCWIMAERLQPSIIQQSRRPYAALAQMTYGESFSRIVTFILDITVFGAGVPNLIVASQNLQILGEKAVSFGWRLSYCYWMPIVALFLGPIMWLGSPKDMKWLVVSSSLTVTTVSLLTWHCFMASDVADPPPLPSITWEAIAIGYGVLAFQFDIHPTILTIQVDMADKGKIGCAVIIGFLITGTLFLTTSVLGAIYYSTELDYNVMQTLQPSIVMDINVLLVILQICLSTVIGATPLFQDLEDKLGVDREFNFKRILLRSGLMILSLALAEMVPRFDLIMGLIGGTFMGPLMFVLPPLFYARLRAMEPQPQLEAVSARNTETATIITVAFAHQPPDHIEYSMKQTPIHYTNPRRNNKVRRSKQSFEGKSYNLIPKEKHFEDLPSPTTDKAQLSFFRNIKTNFLNLASLDNYPKIGPLTAWERLKTAVVVIAGISATLISTYYSVRGTIRYARFAPPCLLNVTAATLAIEDW</sequence>
<evidence type="ECO:0000256" key="6">
    <source>
        <dbReference type="SAM" id="Phobius"/>
    </source>
</evidence>
<evidence type="ECO:0000256" key="1">
    <source>
        <dbReference type="ARBA" id="ARBA00004370"/>
    </source>
</evidence>
<dbReference type="STRING" id="195883.A0A482WXD2"/>
<keyword evidence="4 6" id="KW-1133">Transmembrane helix</keyword>
<evidence type="ECO:0000313" key="9">
    <source>
        <dbReference type="Proteomes" id="UP000291343"/>
    </source>
</evidence>
<dbReference type="PANTHER" id="PTHR48017">
    <property type="entry name" value="OS05G0424000 PROTEIN-RELATED"/>
    <property type="match status" value="1"/>
</dbReference>
<feature type="transmembrane region" description="Helical" evidence="6">
    <location>
        <begin position="341"/>
        <end position="358"/>
    </location>
</feature>
<accession>A0A482WXD2</accession>
<gene>
    <name evidence="8" type="ORF">LSTR_LSTR003131</name>
</gene>
<evidence type="ECO:0000256" key="2">
    <source>
        <dbReference type="ARBA" id="ARBA00022448"/>
    </source>
</evidence>
<name>A0A482WXD2_LAOST</name>
<feature type="transmembrane region" description="Helical" evidence="6">
    <location>
        <begin position="122"/>
        <end position="142"/>
    </location>
</feature>
<evidence type="ECO:0000256" key="5">
    <source>
        <dbReference type="ARBA" id="ARBA00023136"/>
    </source>
</evidence>
<evidence type="ECO:0000313" key="8">
    <source>
        <dbReference type="EMBL" id="RZF37720.1"/>
    </source>
</evidence>
<feature type="transmembrane region" description="Helical" evidence="6">
    <location>
        <begin position="302"/>
        <end position="320"/>
    </location>
</feature>
<dbReference type="GO" id="GO:0016020">
    <property type="term" value="C:membrane"/>
    <property type="evidence" value="ECO:0007669"/>
    <property type="project" value="UniProtKB-SubCell"/>
</dbReference>
<evidence type="ECO:0000256" key="3">
    <source>
        <dbReference type="ARBA" id="ARBA00022692"/>
    </source>
</evidence>
<dbReference type="SMR" id="A0A482WXD2"/>